<dbReference type="SUPFAM" id="SSF56219">
    <property type="entry name" value="DNase I-like"/>
    <property type="match status" value="1"/>
</dbReference>
<dbReference type="Gene3D" id="3.60.10.10">
    <property type="entry name" value="Endonuclease/exonuclease/phosphatase"/>
    <property type="match status" value="1"/>
</dbReference>
<dbReference type="STRING" id="70667.A0A183TGX2"/>
<name>A0A183TGX2_SCHSO</name>
<dbReference type="EMBL" id="UYSU01040223">
    <property type="protein sequence ID" value="VDM02106.1"/>
    <property type="molecule type" value="Genomic_DNA"/>
</dbReference>
<dbReference type="PANTHER" id="PTHR23227">
    <property type="entry name" value="BUCENTAUR RELATED"/>
    <property type="match status" value="1"/>
</dbReference>
<dbReference type="Proteomes" id="UP000275846">
    <property type="component" value="Unassembled WGS sequence"/>
</dbReference>
<proteinExistence type="predicted"/>
<feature type="domain" description="Endonuclease/exonuclease/phosphatase" evidence="1">
    <location>
        <begin position="76"/>
        <end position="221"/>
    </location>
</feature>
<dbReference type="CDD" id="cd09076">
    <property type="entry name" value="L1-EN"/>
    <property type="match status" value="1"/>
</dbReference>
<keyword evidence="3" id="KW-1185">Reference proteome</keyword>
<dbReference type="Pfam" id="PF14529">
    <property type="entry name" value="Exo_endo_phos_2"/>
    <property type="match status" value="1"/>
</dbReference>
<accession>A0A183TGX2</accession>
<organism evidence="4">
    <name type="scientific">Schistocephalus solidus</name>
    <name type="common">Tapeworm</name>
    <dbReference type="NCBI Taxonomy" id="70667"/>
    <lineage>
        <taxon>Eukaryota</taxon>
        <taxon>Metazoa</taxon>
        <taxon>Spiralia</taxon>
        <taxon>Lophotrochozoa</taxon>
        <taxon>Platyhelminthes</taxon>
        <taxon>Cestoda</taxon>
        <taxon>Eucestoda</taxon>
        <taxon>Diphyllobothriidea</taxon>
        <taxon>Diphyllobothriidae</taxon>
        <taxon>Schistocephalus</taxon>
    </lineage>
</organism>
<dbReference type="WBParaSite" id="SSLN_0001632001-mRNA-1">
    <property type="protein sequence ID" value="SSLN_0001632001-mRNA-1"/>
    <property type="gene ID" value="SSLN_0001632001"/>
</dbReference>
<reference evidence="4" key="1">
    <citation type="submission" date="2016-06" db="UniProtKB">
        <authorList>
            <consortium name="WormBaseParasite"/>
        </authorList>
    </citation>
    <scope>IDENTIFICATION</scope>
</reference>
<reference evidence="2 3" key="2">
    <citation type="submission" date="2018-11" db="EMBL/GenBank/DDBJ databases">
        <authorList>
            <consortium name="Pathogen Informatics"/>
        </authorList>
    </citation>
    <scope>NUCLEOTIDE SEQUENCE [LARGE SCALE GENOMIC DNA]</scope>
    <source>
        <strain evidence="2 3">NST_G2</strain>
    </source>
</reference>
<dbReference type="OrthoDB" id="6242194at2759"/>
<dbReference type="InterPro" id="IPR027124">
    <property type="entry name" value="Swc5/CFDP1/2"/>
</dbReference>
<dbReference type="InterPro" id="IPR005135">
    <property type="entry name" value="Endo/exonuclease/phosphatase"/>
</dbReference>
<protein>
    <submittedName>
        <fullName evidence="4">Endo/exonuclease/phosphatase domain-containing protein</fullName>
    </submittedName>
</protein>
<dbReference type="AlphaFoldDB" id="A0A183TGX2"/>
<gene>
    <name evidence="2" type="ORF">SSLN_LOCUS15720</name>
</gene>
<evidence type="ECO:0000259" key="1">
    <source>
        <dbReference type="Pfam" id="PF14529"/>
    </source>
</evidence>
<dbReference type="InterPro" id="IPR036691">
    <property type="entry name" value="Endo/exonu/phosph_ase_sf"/>
</dbReference>
<evidence type="ECO:0000313" key="2">
    <source>
        <dbReference type="EMBL" id="VDM02106.1"/>
    </source>
</evidence>
<evidence type="ECO:0000313" key="4">
    <source>
        <dbReference type="WBParaSite" id="SSLN_0001632001-mRNA-1"/>
    </source>
</evidence>
<evidence type="ECO:0000313" key="3">
    <source>
        <dbReference type="Proteomes" id="UP000275846"/>
    </source>
</evidence>
<dbReference type="PANTHER" id="PTHR23227:SF85">
    <property type="entry name" value="CRANIOFACIAL DEVELOPMENT PROTEIN 2"/>
    <property type="match status" value="1"/>
</dbReference>
<sequence length="257" mass="29143">MCAAFQKSECLIQAFWKYKSREPTHTPLHHSGLPDFSGRHGVAIALSQQANRALLAWEPVNERMAYVRLKGHFKNIAIVSVYAPTSAAEQRDKEMFSSQLQALVERLQRRDLLIVAGDWNGQTGRGDSTSSHLISHFGLCSRCENGERLLNFADQNRLVVTNMGFQHHNKHLLTWYSNEGHMASQIDFILVSSRFHSWIHHSRSMCGAETGNAYGSEHVLVRTRLKVHLSSAHKISRARRLDLTKIQQPGTTEALHR</sequence>